<organism evidence="3 4">
    <name type="scientific">Penicillium chermesinum</name>
    <dbReference type="NCBI Taxonomy" id="63820"/>
    <lineage>
        <taxon>Eukaryota</taxon>
        <taxon>Fungi</taxon>
        <taxon>Dikarya</taxon>
        <taxon>Ascomycota</taxon>
        <taxon>Pezizomycotina</taxon>
        <taxon>Eurotiomycetes</taxon>
        <taxon>Eurotiomycetidae</taxon>
        <taxon>Eurotiales</taxon>
        <taxon>Aspergillaceae</taxon>
        <taxon>Penicillium</taxon>
    </lineage>
</organism>
<evidence type="ECO:0000313" key="3">
    <source>
        <dbReference type="EMBL" id="KAJ5216898.1"/>
    </source>
</evidence>
<dbReference type="GeneID" id="83206505"/>
<dbReference type="AlphaFoldDB" id="A0A9W9NBP8"/>
<feature type="coiled-coil region" evidence="1">
    <location>
        <begin position="102"/>
        <end position="141"/>
    </location>
</feature>
<feature type="region of interest" description="Disordered" evidence="2">
    <location>
        <begin position="1"/>
        <end position="57"/>
    </location>
</feature>
<protein>
    <submittedName>
        <fullName evidence="3">Uncharacterized protein</fullName>
    </submittedName>
</protein>
<accession>A0A9W9NBP8</accession>
<gene>
    <name evidence="3" type="ORF">N7468_009906</name>
</gene>
<evidence type="ECO:0000256" key="2">
    <source>
        <dbReference type="SAM" id="MobiDB-lite"/>
    </source>
</evidence>
<evidence type="ECO:0000256" key="1">
    <source>
        <dbReference type="SAM" id="Coils"/>
    </source>
</evidence>
<name>A0A9W9NBP8_9EURO</name>
<evidence type="ECO:0000313" key="4">
    <source>
        <dbReference type="Proteomes" id="UP001150941"/>
    </source>
</evidence>
<sequence>MSNVRRTVGGATPHPTRRPTKGGGVARGTRAWAGGIEKAPHANSAGSPRQGQMSVGGSREHDLASSVAKHGIPQKPLRTVRRSPPDFEQAMKAAHPVCEKMIREADQRYQQLAARLEQSQREAAEEKARFQRAELNTILEEIHTVAAALTGKVWKKLEESNNVYFSTCLPGDGYAETTWEGQKEQVGVPGSPLLPAYPDPMMPCPEPQDLSYIDPYATVHQGKC</sequence>
<comment type="caution">
    <text evidence="3">The sequence shown here is derived from an EMBL/GenBank/DDBJ whole genome shotgun (WGS) entry which is preliminary data.</text>
</comment>
<dbReference type="Proteomes" id="UP001150941">
    <property type="component" value="Unassembled WGS sequence"/>
</dbReference>
<proteinExistence type="predicted"/>
<dbReference type="OrthoDB" id="4356453at2759"/>
<keyword evidence="1" id="KW-0175">Coiled coil</keyword>
<reference evidence="3" key="1">
    <citation type="submission" date="2022-11" db="EMBL/GenBank/DDBJ databases">
        <authorList>
            <person name="Petersen C."/>
        </authorList>
    </citation>
    <scope>NUCLEOTIDE SEQUENCE</scope>
    <source>
        <strain evidence="3">IBT 19713</strain>
    </source>
</reference>
<reference evidence="3" key="2">
    <citation type="journal article" date="2023" name="IMA Fungus">
        <title>Comparative genomic study of the Penicillium genus elucidates a diverse pangenome and 15 lateral gene transfer events.</title>
        <authorList>
            <person name="Petersen C."/>
            <person name="Sorensen T."/>
            <person name="Nielsen M.R."/>
            <person name="Sondergaard T.E."/>
            <person name="Sorensen J.L."/>
            <person name="Fitzpatrick D.A."/>
            <person name="Frisvad J.C."/>
            <person name="Nielsen K.L."/>
        </authorList>
    </citation>
    <scope>NUCLEOTIDE SEQUENCE</scope>
    <source>
        <strain evidence="3">IBT 19713</strain>
    </source>
</reference>
<dbReference type="RefSeq" id="XP_058325769.1">
    <property type="nucleotide sequence ID" value="XM_058479201.1"/>
</dbReference>
<feature type="compositionally biased region" description="Polar residues" evidence="2">
    <location>
        <begin position="44"/>
        <end position="55"/>
    </location>
</feature>
<dbReference type="EMBL" id="JAPQKS010000008">
    <property type="protein sequence ID" value="KAJ5216898.1"/>
    <property type="molecule type" value="Genomic_DNA"/>
</dbReference>
<keyword evidence="4" id="KW-1185">Reference proteome</keyword>